<dbReference type="InterPro" id="IPR038666">
    <property type="entry name" value="SSP1_head-tail_sf"/>
</dbReference>
<dbReference type="InterPro" id="IPR008767">
    <property type="entry name" value="Phage_SPP1_head-tail_adaptor"/>
</dbReference>
<dbReference type="Pfam" id="PF05521">
    <property type="entry name" value="Phage_HCP"/>
    <property type="match status" value="1"/>
</dbReference>
<keyword evidence="2" id="KW-1185">Reference proteome</keyword>
<reference evidence="1 2" key="1">
    <citation type="submission" date="2016-10" db="EMBL/GenBank/DDBJ databases">
        <authorList>
            <person name="de Groot N.N."/>
        </authorList>
    </citation>
    <scope>NUCLEOTIDE SEQUENCE [LARGE SCALE GENOMIC DNA]</scope>
    <source>
        <strain evidence="1 2">DSM 24677</strain>
    </source>
</reference>
<organism evidence="1 2">
    <name type="scientific">Lentibacter algarum</name>
    <dbReference type="NCBI Taxonomy" id="576131"/>
    <lineage>
        <taxon>Bacteria</taxon>
        <taxon>Pseudomonadati</taxon>
        <taxon>Pseudomonadota</taxon>
        <taxon>Alphaproteobacteria</taxon>
        <taxon>Rhodobacterales</taxon>
        <taxon>Roseobacteraceae</taxon>
        <taxon>Lentibacter</taxon>
    </lineage>
</organism>
<dbReference type="OrthoDB" id="7570189at2"/>
<dbReference type="Gene3D" id="2.40.10.270">
    <property type="entry name" value="Bacteriophage SPP1 head-tail adaptor protein"/>
    <property type="match status" value="1"/>
</dbReference>
<sequence length="112" mass="12525">MSVPMLNRQLLLEDPVRIPDGAGGFTITWQPLGTLWAEVSARTGRETQGEAVPLARVAYKIRLRAAPYDAEMRPKPEQRFVEGARIFRIEAVVEDDLTGRFLTCLAEEEVVA</sequence>
<dbReference type="STRING" id="576131.SAMN05444486_102436"/>
<evidence type="ECO:0000313" key="2">
    <source>
        <dbReference type="Proteomes" id="UP000199026"/>
    </source>
</evidence>
<accession>A0A1H3KAS3</accession>
<name>A0A1H3KAS3_9RHOB</name>
<dbReference type="GeneID" id="78124507"/>
<protein>
    <submittedName>
        <fullName evidence="1">Head-tail adaptor</fullName>
    </submittedName>
</protein>
<proteinExistence type="predicted"/>
<dbReference type="EMBL" id="FNPR01000002">
    <property type="protein sequence ID" value="SDY49250.1"/>
    <property type="molecule type" value="Genomic_DNA"/>
</dbReference>
<dbReference type="RefSeq" id="WP_089890242.1">
    <property type="nucleotide sequence ID" value="NZ_CALJFH010000012.1"/>
</dbReference>
<evidence type="ECO:0000313" key="1">
    <source>
        <dbReference type="EMBL" id="SDY49250.1"/>
    </source>
</evidence>
<dbReference type="Proteomes" id="UP000199026">
    <property type="component" value="Unassembled WGS sequence"/>
</dbReference>
<gene>
    <name evidence="1" type="ORF">SAMN05444486_102436</name>
</gene>
<dbReference type="AlphaFoldDB" id="A0A1H3KAS3"/>